<accession>A0A915I9C8</accession>
<reference evidence="3" key="1">
    <citation type="submission" date="2022-11" db="UniProtKB">
        <authorList>
            <consortium name="WormBaseParasite"/>
        </authorList>
    </citation>
    <scope>IDENTIFICATION</scope>
</reference>
<evidence type="ECO:0000313" key="3">
    <source>
        <dbReference type="WBParaSite" id="nRc.2.0.1.t09900-RA"/>
    </source>
</evidence>
<dbReference type="WBParaSite" id="nRc.2.0.1.t09900-RA">
    <property type="protein sequence ID" value="nRc.2.0.1.t09900-RA"/>
    <property type="gene ID" value="nRc.2.0.1.g09900"/>
</dbReference>
<evidence type="ECO:0000313" key="2">
    <source>
        <dbReference type="Proteomes" id="UP000887565"/>
    </source>
</evidence>
<organism evidence="2 3">
    <name type="scientific">Romanomermis culicivorax</name>
    <name type="common">Nematode worm</name>
    <dbReference type="NCBI Taxonomy" id="13658"/>
    <lineage>
        <taxon>Eukaryota</taxon>
        <taxon>Metazoa</taxon>
        <taxon>Ecdysozoa</taxon>
        <taxon>Nematoda</taxon>
        <taxon>Enoplea</taxon>
        <taxon>Dorylaimia</taxon>
        <taxon>Mermithida</taxon>
        <taxon>Mermithoidea</taxon>
        <taxon>Mermithidae</taxon>
        <taxon>Romanomermis</taxon>
    </lineage>
</organism>
<feature type="region of interest" description="Disordered" evidence="1">
    <location>
        <begin position="38"/>
        <end position="66"/>
    </location>
</feature>
<keyword evidence="2" id="KW-1185">Reference proteome</keyword>
<name>A0A915I9C8_ROMCU</name>
<sequence length="66" mass="7415">MQKPWMWAQNAGHEDEQESVYRDNCSAKMFTARFSLEKLPKAPTTQENAETDGEAINPSADKPSTV</sequence>
<dbReference type="AlphaFoldDB" id="A0A915I9C8"/>
<proteinExistence type="predicted"/>
<protein>
    <submittedName>
        <fullName evidence="3">Uncharacterized protein</fullName>
    </submittedName>
</protein>
<dbReference type="Proteomes" id="UP000887565">
    <property type="component" value="Unplaced"/>
</dbReference>
<evidence type="ECO:0000256" key="1">
    <source>
        <dbReference type="SAM" id="MobiDB-lite"/>
    </source>
</evidence>